<protein>
    <submittedName>
        <fullName evidence="2">Uncharacterized protein</fullName>
    </submittedName>
</protein>
<accession>A0AAW2BTT5</accession>
<dbReference type="EMBL" id="JAZDWU010000010">
    <property type="protein sequence ID" value="KAK9988873.1"/>
    <property type="molecule type" value="Genomic_DNA"/>
</dbReference>
<keyword evidence="3" id="KW-1185">Reference proteome</keyword>
<reference evidence="2 3" key="1">
    <citation type="submission" date="2024-01" db="EMBL/GenBank/DDBJ databases">
        <title>A telomere-to-telomere, gap-free genome of sweet tea (Lithocarpus litseifolius).</title>
        <authorList>
            <person name="Zhou J."/>
        </authorList>
    </citation>
    <scope>NUCLEOTIDE SEQUENCE [LARGE SCALE GENOMIC DNA]</scope>
    <source>
        <strain evidence="2">Zhou-2022a</strain>
        <tissue evidence="2">Leaf</tissue>
    </source>
</reference>
<organism evidence="2 3">
    <name type="scientific">Lithocarpus litseifolius</name>
    <dbReference type="NCBI Taxonomy" id="425828"/>
    <lineage>
        <taxon>Eukaryota</taxon>
        <taxon>Viridiplantae</taxon>
        <taxon>Streptophyta</taxon>
        <taxon>Embryophyta</taxon>
        <taxon>Tracheophyta</taxon>
        <taxon>Spermatophyta</taxon>
        <taxon>Magnoliopsida</taxon>
        <taxon>eudicotyledons</taxon>
        <taxon>Gunneridae</taxon>
        <taxon>Pentapetalae</taxon>
        <taxon>rosids</taxon>
        <taxon>fabids</taxon>
        <taxon>Fagales</taxon>
        <taxon>Fagaceae</taxon>
        <taxon>Lithocarpus</taxon>
    </lineage>
</organism>
<sequence>MSYHLLFYKSLELLCHGKFLWRQFQPVVPTQQGQTRVPSASQQFQPMVWGFPSNVAMPANLSQPRVPPVTNHVSGQPNDISALSQFQPTSPMLAPVVPGQPWFSFKRQSAASATPVLQTGQQPSVIPSTDSEVTVPSLN</sequence>
<proteinExistence type="predicted"/>
<gene>
    <name evidence="2" type="ORF">SO802_029112</name>
</gene>
<evidence type="ECO:0000313" key="2">
    <source>
        <dbReference type="EMBL" id="KAK9988873.1"/>
    </source>
</evidence>
<dbReference type="Proteomes" id="UP001459277">
    <property type="component" value="Unassembled WGS sequence"/>
</dbReference>
<evidence type="ECO:0000256" key="1">
    <source>
        <dbReference type="SAM" id="MobiDB-lite"/>
    </source>
</evidence>
<dbReference type="AlphaFoldDB" id="A0AAW2BTT5"/>
<comment type="caution">
    <text evidence="2">The sequence shown here is derived from an EMBL/GenBank/DDBJ whole genome shotgun (WGS) entry which is preliminary data.</text>
</comment>
<feature type="region of interest" description="Disordered" evidence="1">
    <location>
        <begin position="114"/>
        <end position="139"/>
    </location>
</feature>
<evidence type="ECO:0000313" key="3">
    <source>
        <dbReference type="Proteomes" id="UP001459277"/>
    </source>
</evidence>
<name>A0AAW2BTT5_9ROSI</name>